<name>A0A7W9TI14_9ACTN</name>
<evidence type="ECO:0000313" key="1">
    <source>
        <dbReference type="EMBL" id="MBB6080022.1"/>
    </source>
</evidence>
<dbReference type="EMBL" id="JACHGV010000010">
    <property type="protein sequence ID" value="MBB6080022.1"/>
    <property type="molecule type" value="Genomic_DNA"/>
</dbReference>
<comment type="caution">
    <text evidence="1">The sequence shown here is derived from an EMBL/GenBank/DDBJ whole genome shotgun (WGS) entry which is preliminary data.</text>
</comment>
<proteinExistence type="predicted"/>
<dbReference type="AlphaFoldDB" id="A0A7W9TI14"/>
<evidence type="ECO:0000313" key="2">
    <source>
        <dbReference type="Proteomes" id="UP000591537"/>
    </source>
</evidence>
<keyword evidence="2" id="KW-1185">Reference proteome</keyword>
<reference evidence="1 2" key="1">
    <citation type="submission" date="2020-08" db="EMBL/GenBank/DDBJ databases">
        <title>Genomic Encyclopedia of Type Strains, Phase IV (KMG-IV): sequencing the most valuable type-strain genomes for metagenomic binning, comparative biology and taxonomic classification.</title>
        <authorList>
            <person name="Goeker M."/>
        </authorList>
    </citation>
    <scope>NUCLEOTIDE SEQUENCE [LARGE SCALE GENOMIC DNA]</scope>
    <source>
        <strain evidence="1 2">DSM 43350</strain>
    </source>
</reference>
<sequence>MDVGSFPPAGVTYLNLGHCLLPDHPAALDFPGVDVDVTVRRPSTTAPPSRRRTGP</sequence>
<accession>A0A7W9TI14</accession>
<dbReference type="Proteomes" id="UP000591537">
    <property type="component" value="Unassembled WGS sequence"/>
</dbReference>
<organism evidence="1 2">
    <name type="scientific">Streptomyces paradoxus</name>
    <dbReference type="NCBI Taxonomy" id="66375"/>
    <lineage>
        <taxon>Bacteria</taxon>
        <taxon>Bacillati</taxon>
        <taxon>Actinomycetota</taxon>
        <taxon>Actinomycetes</taxon>
        <taxon>Kitasatosporales</taxon>
        <taxon>Streptomycetaceae</taxon>
        <taxon>Streptomyces</taxon>
    </lineage>
</organism>
<protein>
    <submittedName>
        <fullName evidence="1">Uncharacterized protein</fullName>
    </submittedName>
</protein>
<gene>
    <name evidence="1" type="ORF">HNR57_005966</name>
</gene>